<evidence type="ECO:0000256" key="4">
    <source>
        <dbReference type="ARBA" id="ARBA00022729"/>
    </source>
</evidence>
<dbReference type="SMART" id="SM00255">
    <property type="entry name" value="TIR"/>
    <property type="match status" value="1"/>
</dbReference>
<dbReference type="InterPro" id="IPR035897">
    <property type="entry name" value="Toll_tir_struct_dom_sf"/>
</dbReference>
<keyword evidence="8" id="KW-0520">NAD</keyword>
<dbReference type="PRINTS" id="PR01536">
    <property type="entry name" value="INTRLKN1R12F"/>
</dbReference>
<keyword evidence="13" id="KW-0393">Immunoglobulin domain</keyword>
<evidence type="ECO:0000256" key="3">
    <source>
        <dbReference type="ARBA" id="ARBA00022692"/>
    </source>
</evidence>
<evidence type="ECO:0000256" key="11">
    <source>
        <dbReference type="ARBA" id="ARBA00023170"/>
    </source>
</evidence>
<sequence length="605" mass="69859">MGQALNIDLHSDSKYTPEYLADMELSHPPKETLRLPMTPVLKQTFLRNMETPYSVTAIPSKLESRYRTVPCKESCLECGVHYEATISSEGQPVFMDCPFCVQTHDNDHGYNFTWYKNDSTTSFSMERHARVYSDGRMIKFVPARLEDSGFYDCIARNSVNCSKKSVHLIIYKNDDGLCYNKEQSYLQTLYAPNDKVVCTGISYFKDKNVKIKWYKDCKPLNDSRFQTIEFNLVATNLTVDDKGFYTCEISFEYDGKIYNISNTINMTVKVIIPEPSPVIINPTNGSIEAELGSNFSLPCNVSCRWCDVNWWINYTLPELYSSRYIKGGDYIDTILQDGTRIRTKYLRNTDVKKEDYDQIFICLAKTSKMATRVYVSLKPPDTILRRCLIGIFTVFGLVIILTEVMYKIFKIEIVLCYRKYCLPLTYKGVSDGKLYDGYVIYPKSNKPIMAHMNIFVLKMMPEVLEKQCGYKLFIFGRDELPGEAKANLIDEIIKQSRRVLIILIKKEAGNLFDDGFEQDVALYNALIHNKDKVILIEAENIKDYTSMPESIKYIKEKRGAIRWTGDVTDRALSANTKFWKNVRYQMPPIPSSQGEMLLRVKPYKM</sequence>
<evidence type="ECO:0000256" key="1">
    <source>
        <dbReference type="ARBA" id="ARBA00004479"/>
    </source>
</evidence>
<dbReference type="PANTHER" id="PTHR11890:SF26">
    <property type="entry name" value="INTERLEUKIN-1 RECEPTOR TYPE 1"/>
    <property type="match status" value="1"/>
</dbReference>
<evidence type="ECO:0000259" key="15">
    <source>
        <dbReference type="PROSITE" id="PS50104"/>
    </source>
</evidence>
<dbReference type="SUPFAM" id="SSF48726">
    <property type="entry name" value="Immunoglobulin"/>
    <property type="match status" value="3"/>
</dbReference>
<dbReference type="GO" id="GO:0016020">
    <property type="term" value="C:membrane"/>
    <property type="evidence" value="ECO:0007669"/>
    <property type="project" value="UniProtKB-SubCell"/>
</dbReference>
<evidence type="ECO:0000256" key="13">
    <source>
        <dbReference type="ARBA" id="ARBA00023319"/>
    </source>
</evidence>
<feature type="domain" description="Ig-like" evidence="16">
    <location>
        <begin position="59"/>
        <end position="167"/>
    </location>
</feature>
<keyword evidence="10" id="KW-1015">Disulfide bond</keyword>
<feature type="transmembrane region" description="Helical" evidence="14">
    <location>
        <begin position="388"/>
        <end position="409"/>
    </location>
</feature>
<dbReference type="PANTHER" id="PTHR11890">
    <property type="entry name" value="INTERLEUKIN-1 RECEPTOR FAMILY MEMBER"/>
    <property type="match status" value="1"/>
</dbReference>
<keyword evidence="3 14" id="KW-0812">Transmembrane</keyword>
<dbReference type="InterPro" id="IPR003598">
    <property type="entry name" value="Ig_sub2"/>
</dbReference>
<dbReference type="AlphaFoldDB" id="A0A6P8RAN9"/>
<organism evidence="17 18">
    <name type="scientific">Geotrypetes seraphini</name>
    <name type="common">Gaboon caecilian</name>
    <name type="synonym">Caecilia seraphini</name>
    <dbReference type="NCBI Taxonomy" id="260995"/>
    <lineage>
        <taxon>Eukaryota</taxon>
        <taxon>Metazoa</taxon>
        <taxon>Chordata</taxon>
        <taxon>Craniata</taxon>
        <taxon>Vertebrata</taxon>
        <taxon>Euteleostomi</taxon>
        <taxon>Amphibia</taxon>
        <taxon>Gymnophiona</taxon>
        <taxon>Geotrypetes</taxon>
    </lineage>
</organism>
<dbReference type="Gene3D" id="2.60.40.10">
    <property type="entry name" value="Immunoglobulins"/>
    <property type="match status" value="3"/>
</dbReference>
<keyword evidence="17" id="KW-1185">Reference proteome</keyword>
<dbReference type="Proteomes" id="UP000515159">
    <property type="component" value="Chromosome 6"/>
</dbReference>
<dbReference type="PROSITE" id="PS50104">
    <property type="entry name" value="TIR"/>
    <property type="match status" value="1"/>
</dbReference>
<dbReference type="FunCoup" id="A0A6P8RAN9">
    <property type="interactions" value="1115"/>
</dbReference>
<dbReference type="FunFam" id="2.60.40.10:FF:000188">
    <property type="entry name" value="Interleukin-1 receptor accessory protein-like 1"/>
    <property type="match status" value="1"/>
</dbReference>
<dbReference type="KEGG" id="gsh:117362917"/>
<keyword evidence="5" id="KW-0677">Repeat</keyword>
<evidence type="ECO:0000313" key="18">
    <source>
        <dbReference type="RefSeq" id="XP_033805900.1"/>
    </source>
</evidence>
<dbReference type="Gene3D" id="3.40.50.10140">
    <property type="entry name" value="Toll/interleukin-1 receptor homology (TIR) domain"/>
    <property type="match status" value="1"/>
</dbReference>
<keyword evidence="11" id="KW-0675">Receptor</keyword>
<dbReference type="GO" id="GO:0016787">
    <property type="term" value="F:hydrolase activity"/>
    <property type="evidence" value="ECO:0007669"/>
    <property type="project" value="UniProtKB-KW"/>
</dbReference>
<feature type="domain" description="TIR" evidence="15">
    <location>
        <begin position="433"/>
        <end position="586"/>
    </location>
</feature>
<dbReference type="GO" id="GO:0004908">
    <property type="term" value="F:interleukin-1 receptor activity"/>
    <property type="evidence" value="ECO:0007669"/>
    <property type="project" value="InterPro"/>
</dbReference>
<keyword evidence="9 14" id="KW-0472">Membrane</keyword>
<dbReference type="InterPro" id="IPR004074">
    <property type="entry name" value="IL-1_rcpt_I/II-typ"/>
</dbReference>
<evidence type="ECO:0000256" key="8">
    <source>
        <dbReference type="ARBA" id="ARBA00023027"/>
    </source>
</evidence>
<dbReference type="SMART" id="SM00408">
    <property type="entry name" value="IGc2"/>
    <property type="match status" value="1"/>
</dbReference>
<keyword evidence="4" id="KW-0732">Signal</keyword>
<evidence type="ECO:0000256" key="9">
    <source>
        <dbReference type="ARBA" id="ARBA00023136"/>
    </source>
</evidence>
<evidence type="ECO:0000256" key="6">
    <source>
        <dbReference type="ARBA" id="ARBA00022801"/>
    </source>
</evidence>
<dbReference type="InterPro" id="IPR000157">
    <property type="entry name" value="TIR_dom"/>
</dbReference>
<dbReference type="InterPro" id="IPR013783">
    <property type="entry name" value="Ig-like_fold"/>
</dbReference>
<evidence type="ECO:0000256" key="10">
    <source>
        <dbReference type="ARBA" id="ARBA00023157"/>
    </source>
</evidence>
<keyword evidence="12" id="KW-0325">Glycoprotein</keyword>
<dbReference type="FunFam" id="3.40.50.10140:FF:000002">
    <property type="entry name" value="Interleukin 1 receptor accessory protein"/>
    <property type="match status" value="1"/>
</dbReference>
<dbReference type="InterPro" id="IPR015621">
    <property type="entry name" value="IL-1_rcpt_fam"/>
</dbReference>
<dbReference type="Pfam" id="PF01582">
    <property type="entry name" value="TIR"/>
    <property type="match status" value="1"/>
</dbReference>
<dbReference type="SUPFAM" id="SSF52200">
    <property type="entry name" value="Toll/Interleukin receptor TIR domain"/>
    <property type="match status" value="1"/>
</dbReference>
<evidence type="ECO:0000256" key="2">
    <source>
        <dbReference type="ARBA" id="ARBA00009752"/>
    </source>
</evidence>
<dbReference type="OrthoDB" id="6132459at2759"/>
<evidence type="ECO:0000256" key="14">
    <source>
        <dbReference type="SAM" id="Phobius"/>
    </source>
</evidence>
<dbReference type="InterPro" id="IPR036179">
    <property type="entry name" value="Ig-like_dom_sf"/>
</dbReference>
<evidence type="ECO:0000256" key="5">
    <source>
        <dbReference type="ARBA" id="ARBA00022737"/>
    </source>
</evidence>
<dbReference type="PRINTS" id="PR01537">
    <property type="entry name" value="INTRLKN1R1F"/>
</dbReference>
<dbReference type="InParanoid" id="A0A6P8RAN9"/>
<evidence type="ECO:0000259" key="16">
    <source>
        <dbReference type="PROSITE" id="PS50835"/>
    </source>
</evidence>
<keyword evidence="7 14" id="KW-1133">Transmembrane helix</keyword>
<dbReference type="InterPro" id="IPR007110">
    <property type="entry name" value="Ig-like_dom"/>
</dbReference>
<comment type="similarity">
    <text evidence="2">Belongs to the interleukin-1 receptor family.</text>
</comment>
<protein>
    <submittedName>
        <fullName evidence="18">Interleukin-1 receptor type 1-like</fullName>
    </submittedName>
</protein>
<evidence type="ECO:0000256" key="7">
    <source>
        <dbReference type="ARBA" id="ARBA00022989"/>
    </source>
</evidence>
<dbReference type="InterPro" id="IPR003599">
    <property type="entry name" value="Ig_sub"/>
</dbReference>
<reference evidence="18" key="1">
    <citation type="submission" date="2025-08" db="UniProtKB">
        <authorList>
            <consortium name="RefSeq"/>
        </authorList>
    </citation>
    <scope>IDENTIFICATION</scope>
</reference>
<accession>A0A6P8RAN9</accession>
<keyword evidence="6" id="KW-0378">Hydrolase</keyword>
<comment type="subcellular location">
    <subcellularLocation>
        <location evidence="1">Membrane</location>
        <topology evidence="1">Single-pass type I membrane protein</topology>
    </subcellularLocation>
</comment>
<dbReference type="RefSeq" id="XP_033805900.1">
    <property type="nucleotide sequence ID" value="XM_033950009.1"/>
</dbReference>
<evidence type="ECO:0000313" key="17">
    <source>
        <dbReference type="Proteomes" id="UP000515159"/>
    </source>
</evidence>
<feature type="domain" description="Ig-like" evidence="16">
    <location>
        <begin position="196"/>
        <end position="265"/>
    </location>
</feature>
<dbReference type="SMART" id="SM00409">
    <property type="entry name" value="IG"/>
    <property type="match status" value="3"/>
</dbReference>
<evidence type="ECO:0000256" key="12">
    <source>
        <dbReference type="ARBA" id="ARBA00023180"/>
    </source>
</evidence>
<proteinExistence type="inferred from homology"/>
<dbReference type="PROSITE" id="PS50835">
    <property type="entry name" value="IG_LIKE"/>
    <property type="match status" value="2"/>
</dbReference>
<dbReference type="GeneID" id="117362917"/>
<gene>
    <name evidence="18" type="primary">LOC117362917</name>
</gene>
<dbReference type="Pfam" id="PF13895">
    <property type="entry name" value="Ig_2"/>
    <property type="match status" value="1"/>
</dbReference>
<name>A0A6P8RAN9_GEOSA</name>